<gene>
    <name evidence="1" type="ORF">CC1G_15368</name>
</gene>
<dbReference type="EMBL" id="AACS02000012">
    <property type="protein sequence ID" value="EFI26596.1"/>
    <property type="molecule type" value="Genomic_DNA"/>
</dbReference>
<keyword evidence="2" id="KW-1185">Reference proteome</keyword>
<dbReference type="RefSeq" id="XP_002910090.1">
    <property type="nucleotide sequence ID" value="XM_002910044.1"/>
</dbReference>
<accession>D6RQR2</accession>
<proteinExistence type="predicted"/>
<comment type="caution">
    <text evidence="1">The sequence shown here is derived from an EMBL/GenBank/DDBJ whole genome shotgun (WGS) entry which is preliminary data.</text>
</comment>
<evidence type="ECO:0000313" key="2">
    <source>
        <dbReference type="Proteomes" id="UP000001861"/>
    </source>
</evidence>
<evidence type="ECO:0000313" key="1">
    <source>
        <dbReference type="EMBL" id="EFI26596.1"/>
    </source>
</evidence>
<protein>
    <submittedName>
        <fullName evidence="1">Uncharacterized protein</fullName>
    </submittedName>
</protein>
<sequence length="86" mass="9427">MTSSSVHRPVVPKKNEFFEFLVVPSKYLESITASITGPRCQSFRPGGSTAEIGDSVRQALNKKAPKPLQARCPHRGYKAIEALVLT</sequence>
<reference evidence="1 2" key="1">
    <citation type="journal article" date="2010" name="Proc. Natl. Acad. Sci. U.S.A.">
        <title>Insights into evolution of multicellular fungi from the assembled chromosomes of the mushroom Coprinopsis cinerea (Coprinus cinereus).</title>
        <authorList>
            <person name="Stajich J.E."/>
            <person name="Wilke S.K."/>
            <person name="Ahren D."/>
            <person name="Au C.H."/>
            <person name="Birren B.W."/>
            <person name="Borodovsky M."/>
            <person name="Burns C."/>
            <person name="Canback B."/>
            <person name="Casselton L.A."/>
            <person name="Cheng C.K."/>
            <person name="Deng J."/>
            <person name="Dietrich F.S."/>
            <person name="Fargo D.C."/>
            <person name="Farman M.L."/>
            <person name="Gathman A.C."/>
            <person name="Goldberg J."/>
            <person name="Guigo R."/>
            <person name="Hoegger P.J."/>
            <person name="Hooker J.B."/>
            <person name="Huggins A."/>
            <person name="James T.Y."/>
            <person name="Kamada T."/>
            <person name="Kilaru S."/>
            <person name="Kodira C."/>
            <person name="Kues U."/>
            <person name="Kupfer D."/>
            <person name="Kwan H.S."/>
            <person name="Lomsadze A."/>
            <person name="Li W."/>
            <person name="Lilly W.W."/>
            <person name="Ma L.J."/>
            <person name="Mackey A.J."/>
            <person name="Manning G."/>
            <person name="Martin F."/>
            <person name="Muraguchi H."/>
            <person name="Natvig D.O."/>
            <person name="Palmerini H."/>
            <person name="Ramesh M.A."/>
            <person name="Rehmeyer C.J."/>
            <person name="Roe B.A."/>
            <person name="Shenoy N."/>
            <person name="Stanke M."/>
            <person name="Ter-Hovhannisyan V."/>
            <person name="Tunlid A."/>
            <person name="Velagapudi R."/>
            <person name="Vision T.J."/>
            <person name="Zeng Q."/>
            <person name="Zolan M.E."/>
            <person name="Pukkila P.J."/>
        </authorList>
    </citation>
    <scope>NUCLEOTIDE SEQUENCE [LARGE SCALE GENOMIC DNA]</scope>
    <source>
        <strain evidence="2">Okayama-7 / 130 / ATCC MYA-4618 / FGSC 9003</strain>
    </source>
</reference>
<dbReference type="HOGENOM" id="CLU_2497801_0_0_1"/>
<organism evidence="1 2">
    <name type="scientific">Coprinopsis cinerea (strain Okayama-7 / 130 / ATCC MYA-4618 / FGSC 9003)</name>
    <name type="common">Inky cap fungus</name>
    <name type="synonym">Hormographiella aspergillata</name>
    <dbReference type="NCBI Taxonomy" id="240176"/>
    <lineage>
        <taxon>Eukaryota</taxon>
        <taxon>Fungi</taxon>
        <taxon>Dikarya</taxon>
        <taxon>Basidiomycota</taxon>
        <taxon>Agaricomycotina</taxon>
        <taxon>Agaricomycetes</taxon>
        <taxon>Agaricomycetidae</taxon>
        <taxon>Agaricales</taxon>
        <taxon>Agaricineae</taxon>
        <taxon>Psathyrellaceae</taxon>
        <taxon>Coprinopsis</taxon>
    </lineage>
</organism>
<dbReference type="KEGG" id="cci:CC1G_15368"/>
<dbReference type="InParanoid" id="D6RQR2"/>
<dbReference type="Proteomes" id="UP000001861">
    <property type="component" value="Unassembled WGS sequence"/>
</dbReference>
<dbReference type="VEuPathDB" id="FungiDB:CC1G_15368"/>
<dbReference type="AlphaFoldDB" id="D6RQR2"/>
<name>D6RQR2_COPC7</name>
<dbReference type="GeneID" id="9378525"/>